<sequence>MKRCRLKRSNFQIINEMSKENEPLGKHENGNDFIADVSGSVIKPTIGLTPKRFYEERVRAERFNQVCGAISRYYNSGLKINIEWIEEYNDLVESVGKHYR</sequence>
<name>R9ZY99_9CAUD</name>
<dbReference type="Proteomes" id="UP000014710">
    <property type="component" value="Segment"/>
</dbReference>
<proteinExistence type="predicted"/>
<dbReference type="EMBL" id="KC821617">
    <property type="protein sequence ID" value="AGO48284.1"/>
    <property type="molecule type" value="Genomic_DNA"/>
</dbReference>
<gene>
    <name evidence="1" type="ORF">Phi17:1_gp8</name>
</gene>
<evidence type="ECO:0000313" key="2">
    <source>
        <dbReference type="Proteomes" id="UP000014710"/>
    </source>
</evidence>
<organism evidence="1 2">
    <name type="scientific">Cellulophaga phage phi17:1</name>
    <dbReference type="NCBI Taxonomy" id="1327980"/>
    <lineage>
        <taxon>Viruses</taxon>
        <taxon>Duplodnaviria</taxon>
        <taxon>Heunggongvirae</taxon>
        <taxon>Uroviricota</taxon>
        <taxon>Caudoviricetes</taxon>
        <taxon>Helsingorvirus</taxon>
        <taxon>Helsingorvirus Cba171</taxon>
    </lineage>
</organism>
<keyword evidence="2" id="KW-1185">Reference proteome</keyword>
<reference evidence="2" key="2">
    <citation type="submission" date="2013-03" db="EMBL/GenBank/DDBJ databases">
        <title>The Cellulophaga phages: a novel, diverse, and globally ubiquitous model system.</title>
        <authorList>
            <person name="Holmfeldt K."/>
            <person name="Solonenko N."/>
            <person name="Shah M."/>
            <person name="Corrier K."/>
            <person name="Riemann L."/>
            <person name="VerBerkmoes N.C."/>
            <person name="Sullivan M.B."/>
        </authorList>
    </citation>
    <scope>NUCLEOTIDE SEQUENCE [LARGE SCALE GENOMIC DNA]</scope>
</reference>
<dbReference type="RefSeq" id="YP_008241324.1">
    <property type="nucleotide sequence ID" value="NC_021795.1"/>
</dbReference>
<dbReference type="GeneID" id="16796913"/>
<dbReference type="KEGG" id="vg:16796913"/>
<evidence type="ECO:0000313" key="1">
    <source>
        <dbReference type="EMBL" id="AGO48284.1"/>
    </source>
</evidence>
<reference evidence="1 2" key="1">
    <citation type="journal article" date="2013" name="Proc. Natl. Acad. Sci. U.S.A.">
        <title>Twelve previously unknown phage genera are ubiquitous in global oceans.</title>
        <authorList>
            <person name="Holmfeldt K."/>
            <person name="Solonenko N."/>
            <person name="Shah M."/>
            <person name="Corrier K."/>
            <person name="Riemann L."/>
            <person name="Verberkmoes N.C."/>
            <person name="Sullivan M.B."/>
        </authorList>
    </citation>
    <scope>NUCLEOTIDE SEQUENCE [LARGE SCALE GENOMIC DNA]</scope>
    <source>
        <strain evidence="1">Phi17:1</strain>
    </source>
</reference>
<accession>R9ZY99</accession>
<protein>
    <submittedName>
        <fullName evidence="1">Uncharacterized protein</fullName>
    </submittedName>
</protein>